<feature type="non-terminal residue" evidence="1">
    <location>
        <position position="1"/>
    </location>
</feature>
<dbReference type="EMBL" id="BARW01028665">
    <property type="protein sequence ID" value="GAJ15003.1"/>
    <property type="molecule type" value="Genomic_DNA"/>
</dbReference>
<sequence>NDVRTVVKSTSVTNLVAGSKFEFLARNSVVELFACQDTAAAGSVLMDVSFGNVLEGDALAVPTFTSDLGPDRDKHKLISAVAQAGDRLQVKVSNTDAAADSELRTLITITAL</sequence>
<evidence type="ECO:0000313" key="1">
    <source>
        <dbReference type="EMBL" id="GAJ15003.1"/>
    </source>
</evidence>
<organism evidence="1">
    <name type="scientific">marine sediment metagenome</name>
    <dbReference type="NCBI Taxonomy" id="412755"/>
    <lineage>
        <taxon>unclassified sequences</taxon>
        <taxon>metagenomes</taxon>
        <taxon>ecological metagenomes</taxon>
    </lineage>
</organism>
<dbReference type="AlphaFoldDB" id="X1UBX2"/>
<gene>
    <name evidence="1" type="ORF">S12H4_46232</name>
</gene>
<name>X1UBX2_9ZZZZ</name>
<comment type="caution">
    <text evidence="1">The sequence shown here is derived from an EMBL/GenBank/DDBJ whole genome shotgun (WGS) entry which is preliminary data.</text>
</comment>
<protein>
    <submittedName>
        <fullName evidence="1">Uncharacterized protein</fullName>
    </submittedName>
</protein>
<accession>X1UBX2</accession>
<proteinExistence type="predicted"/>
<reference evidence="1" key="1">
    <citation type="journal article" date="2014" name="Front. Microbiol.">
        <title>High frequency of phylogenetically diverse reductive dehalogenase-homologous genes in deep subseafloor sedimentary metagenomes.</title>
        <authorList>
            <person name="Kawai M."/>
            <person name="Futagami T."/>
            <person name="Toyoda A."/>
            <person name="Takaki Y."/>
            <person name="Nishi S."/>
            <person name="Hori S."/>
            <person name="Arai W."/>
            <person name="Tsubouchi T."/>
            <person name="Morono Y."/>
            <person name="Uchiyama I."/>
            <person name="Ito T."/>
            <person name="Fujiyama A."/>
            <person name="Inagaki F."/>
            <person name="Takami H."/>
        </authorList>
    </citation>
    <scope>NUCLEOTIDE SEQUENCE</scope>
    <source>
        <strain evidence="1">Expedition CK06-06</strain>
    </source>
</reference>